<protein>
    <submittedName>
        <fullName evidence="2">Dynamin family protein</fullName>
    </submittedName>
</protein>
<dbReference type="SUPFAM" id="SSF52540">
    <property type="entry name" value="P-loop containing nucleoside triphosphate hydrolases"/>
    <property type="match status" value="1"/>
</dbReference>
<dbReference type="CDD" id="cd00882">
    <property type="entry name" value="Ras_like_GTPase"/>
    <property type="match status" value="1"/>
</dbReference>
<evidence type="ECO:0000313" key="3">
    <source>
        <dbReference type="Proteomes" id="UP001190465"/>
    </source>
</evidence>
<name>A0ABM9LPY2_9MYCO</name>
<gene>
    <name evidence="2" type="ORF">MU0053_002270</name>
</gene>
<keyword evidence="3" id="KW-1185">Reference proteome</keyword>
<accession>A0ABM9LPY2</accession>
<feature type="domain" description="Dynamin N-terminal" evidence="1">
    <location>
        <begin position="62"/>
        <end position="106"/>
    </location>
</feature>
<dbReference type="Pfam" id="PF00350">
    <property type="entry name" value="Dynamin_N"/>
    <property type="match status" value="1"/>
</dbReference>
<dbReference type="Gene3D" id="3.40.50.300">
    <property type="entry name" value="P-loop containing nucleotide triphosphate hydrolases"/>
    <property type="match status" value="1"/>
</dbReference>
<proteinExistence type="predicted"/>
<evidence type="ECO:0000313" key="2">
    <source>
        <dbReference type="EMBL" id="CAJ1502774.1"/>
    </source>
</evidence>
<organism evidence="2 3">
    <name type="scientific">[Mycobacterium] burgundiense</name>
    <dbReference type="NCBI Taxonomy" id="3064286"/>
    <lineage>
        <taxon>Bacteria</taxon>
        <taxon>Bacillati</taxon>
        <taxon>Actinomycetota</taxon>
        <taxon>Actinomycetes</taxon>
        <taxon>Mycobacteriales</taxon>
        <taxon>Mycobacteriaceae</taxon>
        <taxon>Mycolicibacterium</taxon>
    </lineage>
</organism>
<evidence type="ECO:0000259" key="1">
    <source>
        <dbReference type="Pfam" id="PF00350"/>
    </source>
</evidence>
<dbReference type="RefSeq" id="WP_308482412.1">
    <property type="nucleotide sequence ID" value="NZ_OY726397.1"/>
</dbReference>
<sequence>MTDATDLVAAVAALSDVLARTAFPLPASSAWSAERDRRELTGQLADYVIPRLRSIDAPLLAVVGGSTGAGKSTLINSLVGADVSPAGVLRPTTRGPVIVCHPSDVSWFVDDRILPQLPRSSGPDGLRIAPNPGMEPGLALLDAPDIDSVVSTNRELAATLLAAADLWIFLTTAARYADAVPWQLLHTARERGTAIAIVLDRCPPEAVKEVGAHLSDMLAANGLGGAPLFVVVEQSLRGGRLRDKAVAPIRSWLAGLTADAEQRAAVVRYTLDGALRSLPPRTYALADAADEQSAVRGQLESCVTSAYDDALDRVDEAIRDGALLRGEVLARWQDVVGTGEFLRRLESRVGRIRDRVVAAVSGRPTPVEELGSALETGIATVVQAAVEEAAETAYGCWARHQAGAPLLRDELARPAAGLTEAVERLVRDWQEFVLELVRTEGASKRSGARLASYGVNGAGLVVMLAVFSQTAGLTGAEIAVAGGTTVASQKVLEAIFGEQAVRGLARQAREDLLARVGALLARDGDRYRDVLGSAASMVSGDELRAVANHVAAVLR</sequence>
<dbReference type="InterPro" id="IPR045063">
    <property type="entry name" value="Dynamin_N"/>
</dbReference>
<reference evidence="2 3" key="1">
    <citation type="submission" date="2023-08" db="EMBL/GenBank/DDBJ databases">
        <authorList>
            <person name="Folkvardsen B D."/>
            <person name="Norman A."/>
        </authorList>
    </citation>
    <scope>NUCLEOTIDE SEQUENCE [LARGE SCALE GENOMIC DNA]</scope>
    <source>
        <strain evidence="2 3">Mu0053</strain>
    </source>
</reference>
<dbReference type="InterPro" id="IPR027417">
    <property type="entry name" value="P-loop_NTPase"/>
</dbReference>
<dbReference type="EMBL" id="OY726397">
    <property type="protein sequence ID" value="CAJ1502774.1"/>
    <property type="molecule type" value="Genomic_DNA"/>
</dbReference>
<dbReference type="Proteomes" id="UP001190465">
    <property type="component" value="Chromosome"/>
</dbReference>